<gene>
    <name evidence="1" type="ORF">GCM10009839_58850</name>
</gene>
<keyword evidence="2" id="KW-1185">Reference proteome</keyword>
<dbReference type="Pfam" id="PF04237">
    <property type="entry name" value="YjbR"/>
    <property type="match status" value="1"/>
</dbReference>
<sequence>MSGIADVPPAVVGRLRVICGELPEAYEEPTWIGLRWRIRRRTFLHVYTTDGRGSAYIDMDDPGVLMTFRAPPGELAALAHAGPPFFRADWGVNVVGMVLDEETDWVEVAELVTDSYRVQAPRRLCDGLAGEQQWDVLLEAGDFRADGDRSAAGGVGGG</sequence>
<dbReference type="RefSeq" id="WP_344668921.1">
    <property type="nucleotide sequence ID" value="NZ_BAAAQN010000041.1"/>
</dbReference>
<reference evidence="2" key="1">
    <citation type="journal article" date="2019" name="Int. J. Syst. Evol. Microbiol.">
        <title>The Global Catalogue of Microorganisms (GCM) 10K type strain sequencing project: providing services to taxonomists for standard genome sequencing and annotation.</title>
        <authorList>
            <consortium name="The Broad Institute Genomics Platform"/>
            <consortium name="The Broad Institute Genome Sequencing Center for Infectious Disease"/>
            <person name="Wu L."/>
            <person name="Ma J."/>
        </authorList>
    </citation>
    <scope>NUCLEOTIDE SEQUENCE [LARGE SCALE GENOMIC DNA]</scope>
    <source>
        <strain evidence="2">JCM 16014</strain>
    </source>
</reference>
<evidence type="ECO:0008006" key="3">
    <source>
        <dbReference type="Google" id="ProtNLM"/>
    </source>
</evidence>
<evidence type="ECO:0000313" key="1">
    <source>
        <dbReference type="EMBL" id="GAA2046593.1"/>
    </source>
</evidence>
<dbReference type="SUPFAM" id="SSF142906">
    <property type="entry name" value="YjbR-like"/>
    <property type="match status" value="1"/>
</dbReference>
<evidence type="ECO:0000313" key="2">
    <source>
        <dbReference type="Proteomes" id="UP001500751"/>
    </source>
</evidence>
<protein>
    <recommendedName>
        <fullName evidence="3">YjbR protein</fullName>
    </recommendedName>
</protein>
<dbReference type="InterPro" id="IPR038056">
    <property type="entry name" value="YjbR-like_sf"/>
</dbReference>
<dbReference type="Gene3D" id="3.90.1150.30">
    <property type="match status" value="1"/>
</dbReference>
<proteinExistence type="predicted"/>
<accession>A0ABP5GP88</accession>
<name>A0ABP5GP88_9ACTN</name>
<dbReference type="InterPro" id="IPR058532">
    <property type="entry name" value="YjbR/MT2646/Rv2570-like"/>
</dbReference>
<organism evidence="1 2">
    <name type="scientific">Catenulispora yoronensis</name>
    <dbReference type="NCBI Taxonomy" id="450799"/>
    <lineage>
        <taxon>Bacteria</taxon>
        <taxon>Bacillati</taxon>
        <taxon>Actinomycetota</taxon>
        <taxon>Actinomycetes</taxon>
        <taxon>Catenulisporales</taxon>
        <taxon>Catenulisporaceae</taxon>
        <taxon>Catenulispora</taxon>
    </lineage>
</organism>
<dbReference type="Proteomes" id="UP001500751">
    <property type="component" value="Unassembled WGS sequence"/>
</dbReference>
<comment type="caution">
    <text evidence="1">The sequence shown here is derived from an EMBL/GenBank/DDBJ whole genome shotgun (WGS) entry which is preliminary data.</text>
</comment>
<dbReference type="EMBL" id="BAAAQN010000041">
    <property type="protein sequence ID" value="GAA2046593.1"/>
    <property type="molecule type" value="Genomic_DNA"/>
</dbReference>